<reference evidence="3" key="1">
    <citation type="submission" date="2022-11" db="EMBL/GenBank/DDBJ databases">
        <authorList>
            <person name="Scott C."/>
            <person name="Bruce N."/>
        </authorList>
    </citation>
    <scope>NUCLEOTIDE SEQUENCE</scope>
</reference>
<dbReference type="AlphaFoldDB" id="A0A9P1MAX1"/>
<name>A0A9P1MAX1_9PEZI</name>
<dbReference type="Pfam" id="PF24883">
    <property type="entry name" value="NPHP3_N"/>
    <property type="match status" value="1"/>
</dbReference>
<dbReference type="Proteomes" id="UP000838763">
    <property type="component" value="Unassembled WGS sequence"/>
</dbReference>
<evidence type="ECO:0000259" key="2">
    <source>
        <dbReference type="Pfam" id="PF24883"/>
    </source>
</evidence>
<protein>
    <recommendedName>
        <fullName evidence="2">Nephrocystin 3-like N-terminal domain-containing protein</fullName>
    </recommendedName>
</protein>
<proteinExistence type="predicted"/>
<dbReference type="EMBL" id="CALLCH030000012">
    <property type="protein sequence ID" value="CAI4214763.1"/>
    <property type="molecule type" value="Genomic_DNA"/>
</dbReference>
<gene>
    <name evidence="3" type="ORF">PPNO1_LOCUS4492</name>
</gene>
<evidence type="ECO:0000313" key="3">
    <source>
        <dbReference type="EMBL" id="CAI4214763.1"/>
    </source>
</evidence>
<dbReference type="OrthoDB" id="20872at2759"/>
<sequence length="179" mass="19799">MFKFTDASPFRVFTTSTDRPCAVLEQYPDNLFVLTFHRAAHRRYAFVKPSVYVSSRSLAIPILGVDISPVPEQMPGNGFVAPVDSAVQRAPVVTKDESRRAPRSRRNLTTASCPSVLTDPVLDREQLRTAHGQRTAGTCEWILENVAYKSWLREGECLGIAGGPGKGKTMLSIFLSEEL</sequence>
<keyword evidence="4" id="KW-1185">Reference proteome</keyword>
<feature type="domain" description="Nephrocystin 3-like N-terminal" evidence="2">
    <location>
        <begin position="137"/>
        <end position="179"/>
    </location>
</feature>
<keyword evidence="1" id="KW-0677">Repeat</keyword>
<evidence type="ECO:0000256" key="1">
    <source>
        <dbReference type="ARBA" id="ARBA00022737"/>
    </source>
</evidence>
<evidence type="ECO:0000313" key="4">
    <source>
        <dbReference type="Proteomes" id="UP000838763"/>
    </source>
</evidence>
<comment type="caution">
    <text evidence="3">The sequence shown here is derived from an EMBL/GenBank/DDBJ whole genome shotgun (WGS) entry which is preliminary data.</text>
</comment>
<accession>A0A9P1MAX1</accession>
<organism evidence="3 4">
    <name type="scientific">Parascedosporium putredinis</name>
    <dbReference type="NCBI Taxonomy" id="1442378"/>
    <lineage>
        <taxon>Eukaryota</taxon>
        <taxon>Fungi</taxon>
        <taxon>Dikarya</taxon>
        <taxon>Ascomycota</taxon>
        <taxon>Pezizomycotina</taxon>
        <taxon>Sordariomycetes</taxon>
        <taxon>Hypocreomycetidae</taxon>
        <taxon>Microascales</taxon>
        <taxon>Microascaceae</taxon>
        <taxon>Parascedosporium</taxon>
    </lineage>
</organism>
<dbReference type="InterPro" id="IPR056884">
    <property type="entry name" value="NPHP3-like_N"/>
</dbReference>